<dbReference type="EMBL" id="LR796142">
    <property type="protein sequence ID" value="CAB4121077.1"/>
    <property type="molecule type" value="Genomic_DNA"/>
</dbReference>
<evidence type="ECO:0000313" key="1">
    <source>
        <dbReference type="EMBL" id="CAB4121077.1"/>
    </source>
</evidence>
<protein>
    <submittedName>
        <fullName evidence="1">Uncharacterized protein</fullName>
    </submittedName>
</protein>
<accession>A0A6J5KJM7</accession>
<sequence length="51" mass="5630">MTIEELELQSAEILLCQAIELAAEYNIEDDLDAATIALLKRALELAQAEVQ</sequence>
<gene>
    <name evidence="1" type="ORF">UFOVP10_24</name>
</gene>
<organism evidence="1">
    <name type="scientific">uncultured Caudovirales phage</name>
    <dbReference type="NCBI Taxonomy" id="2100421"/>
    <lineage>
        <taxon>Viruses</taxon>
        <taxon>Duplodnaviria</taxon>
        <taxon>Heunggongvirae</taxon>
        <taxon>Uroviricota</taxon>
        <taxon>Caudoviricetes</taxon>
        <taxon>Peduoviridae</taxon>
        <taxon>Maltschvirus</taxon>
        <taxon>Maltschvirus maltsch</taxon>
    </lineage>
</organism>
<name>A0A6J5KJM7_9CAUD</name>
<reference evidence="1" key="1">
    <citation type="submission" date="2020-04" db="EMBL/GenBank/DDBJ databases">
        <authorList>
            <person name="Chiriac C."/>
            <person name="Salcher M."/>
            <person name="Ghai R."/>
            <person name="Kavagutti S V."/>
        </authorList>
    </citation>
    <scope>NUCLEOTIDE SEQUENCE</scope>
</reference>
<proteinExistence type="predicted"/>